<evidence type="ECO:0000313" key="1">
    <source>
        <dbReference type="EMBL" id="AHC55101.1"/>
    </source>
</evidence>
<name>V9SFK9_9VIRU</name>
<gene>
    <name evidence="1" type="ORF">TNS_ORF383</name>
</gene>
<evidence type="ECO:0000313" key="2">
    <source>
        <dbReference type="Proteomes" id="UP000232615"/>
    </source>
</evidence>
<protein>
    <submittedName>
        <fullName evidence="1">Uncharacterized protein</fullName>
    </submittedName>
</protein>
<keyword evidence="2" id="KW-1185">Reference proteome</keyword>
<organism evidence="1 2">
    <name type="scientific">Tunisvirus fontaine2</name>
    <dbReference type="NCBI Taxonomy" id="1421067"/>
    <lineage>
        <taxon>Viruses</taxon>
        <taxon>Varidnaviria</taxon>
        <taxon>Bamfordvirae</taxon>
        <taxon>Nucleocytoviricota</taxon>
        <taxon>Megaviricetes</taxon>
        <taxon>Pimascovirales</taxon>
        <taxon>Pimascovirales incertae sedis</taxon>
        <taxon>Marseilleviridae</taxon>
        <taxon>Losannavirus</taxon>
        <taxon>Losannavirus tunisense</taxon>
    </lineage>
</organism>
<proteinExistence type="predicted"/>
<reference evidence="1 2" key="1">
    <citation type="journal article" date="2014" name="Arch. Virol.">
        <title>Complete genome sequence of Tunisvirus, a new member of the proposed family Marseilleviridae.</title>
        <authorList>
            <person name="Aherfi S."/>
            <person name="Boughalmi M."/>
            <person name="Pagnier I."/>
            <person name="Fournous G."/>
            <person name="La Scola B."/>
            <person name="Raoult D."/>
            <person name="Colson P."/>
        </authorList>
    </citation>
    <scope>NUCLEOTIDE SEQUENCE [LARGE SCALE GENOMIC DNA]</scope>
    <source>
        <strain evidence="1 2">U484</strain>
    </source>
</reference>
<accession>V9SFK9</accession>
<dbReference type="Proteomes" id="UP000232615">
    <property type="component" value="Segment"/>
</dbReference>
<sequence length="90" mass="10843">MDAEWKKQFVIDRFWKMFENCPGTECIIERDGENIVSFVFQYKGVDLTHKLCWCEKEDCDARGKTQEFEWAEEFKCKFSCTRNKKCYLCA</sequence>
<dbReference type="EMBL" id="KF483846">
    <property type="protein sequence ID" value="AHC55101.1"/>
    <property type="molecule type" value="Genomic_DNA"/>
</dbReference>